<gene>
    <name evidence="1" type="primary">HaOG212859</name>
    <name evidence="1" type="ORF">B5X24_HaOG212859</name>
</gene>
<dbReference type="AlphaFoldDB" id="A0A2W1BCM9"/>
<evidence type="ECO:0000313" key="1">
    <source>
        <dbReference type="EMBL" id="PZC71635.1"/>
    </source>
</evidence>
<organism evidence="1 2">
    <name type="scientific">Helicoverpa armigera</name>
    <name type="common">Cotton bollworm</name>
    <name type="synonym">Heliothis armigera</name>
    <dbReference type="NCBI Taxonomy" id="29058"/>
    <lineage>
        <taxon>Eukaryota</taxon>
        <taxon>Metazoa</taxon>
        <taxon>Ecdysozoa</taxon>
        <taxon>Arthropoda</taxon>
        <taxon>Hexapoda</taxon>
        <taxon>Insecta</taxon>
        <taxon>Pterygota</taxon>
        <taxon>Neoptera</taxon>
        <taxon>Endopterygota</taxon>
        <taxon>Lepidoptera</taxon>
        <taxon>Glossata</taxon>
        <taxon>Ditrysia</taxon>
        <taxon>Noctuoidea</taxon>
        <taxon>Noctuidae</taxon>
        <taxon>Heliothinae</taxon>
        <taxon>Helicoverpa</taxon>
    </lineage>
</organism>
<proteinExistence type="predicted"/>
<evidence type="ECO:0000313" key="2">
    <source>
        <dbReference type="Proteomes" id="UP000249218"/>
    </source>
</evidence>
<protein>
    <submittedName>
        <fullName evidence="1">Uncharacterized protein</fullName>
    </submittedName>
</protein>
<accession>A0A2W1BCM9</accession>
<reference evidence="1 2" key="1">
    <citation type="journal article" date="2017" name="BMC Biol.">
        <title>Genomic innovations, transcriptional plasticity and gene loss underlying the evolution and divergence of two highly polyphagous and invasive Helicoverpa pest species.</title>
        <authorList>
            <person name="Pearce S.L."/>
            <person name="Clarke D.F."/>
            <person name="East P.D."/>
            <person name="Elfekih S."/>
            <person name="Gordon K.H."/>
            <person name="Jermiin L.S."/>
            <person name="McGaughran A."/>
            <person name="Oakeshott J.G."/>
            <person name="Papanikolaou A."/>
            <person name="Perera O.P."/>
            <person name="Rane R.V."/>
            <person name="Richards S."/>
            <person name="Tay W.T."/>
            <person name="Walsh T.K."/>
            <person name="Anderson A."/>
            <person name="Anderson C.J."/>
            <person name="Asgari S."/>
            <person name="Board P.G."/>
            <person name="Bretschneider A."/>
            <person name="Campbell P.M."/>
            <person name="Chertemps T."/>
            <person name="Christeller J.T."/>
            <person name="Coppin C.W."/>
            <person name="Downes S.J."/>
            <person name="Duan G."/>
            <person name="Farnsworth C.A."/>
            <person name="Good R.T."/>
            <person name="Han L.B."/>
            <person name="Han Y.C."/>
            <person name="Hatje K."/>
            <person name="Horne I."/>
            <person name="Huang Y.P."/>
            <person name="Hughes D.S."/>
            <person name="Jacquin-Joly E."/>
            <person name="James W."/>
            <person name="Jhangiani S."/>
            <person name="Kollmar M."/>
            <person name="Kuwar S.S."/>
            <person name="Li S."/>
            <person name="Liu N.Y."/>
            <person name="Maibeche M.T."/>
            <person name="Miller J.R."/>
            <person name="Montagne N."/>
            <person name="Perry T."/>
            <person name="Qu J."/>
            <person name="Song S.V."/>
            <person name="Sutton G.G."/>
            <person name="Vogel H."/>
            <person name="Walenz B.P."/>
            <person name="Xu W."/>
            <person name="Zhang H.J."/>
            <person name="Zou Z."/>
            <person name="Batterham P."/>
            <person name="Edwards O.R."/>
            <person name="Feyereisen R."/>
            <person name="Gibbs R.A."/>
            <person name="Heckel D.G."/>
            <person name="McGrath A."/>
            <person name="Robin C."/>
            <person name="Scherer S.E."/>
            <person name="Worley K.C."/>
            <person name="Wu Y.D."/>
        </authorList>
    </citation>
    <scope>NUCLEOTIDE SEQUENCE [LARGE SCALE GENOMIC DNA]</scope>
    <source>
        <strain evidence="1">Harm_GR_Male_#8</strain>
        <tissue evidence="1">Whole organism</tissue>
    </source>
</reference>
<dbReference type="Proteomes" id="UP000249218">
    <property type="component" value="Unassembled WGS sequence"/>
</dbReference>
<dbReference type="EMBL" id="KZ150279">
    <property type="protein sequence ID" value="PZC71635.1"/>
    <property type="molecule type" value="Genomic_DNA"/>
</dbReference>
<name>A0A2W1BCM9_HELAM</name>
<sequence length="88" mass="9803">MNFPHHSTSLVLQTWYPITMDLNFCCPHYTNDIVRDFGTGLGKFLKLGDEAELAIWGVNGKCMGHGTLGSNCLPITMSRGENTKEIEK</sequence>
<keyword evidence="2" id="KW-1185">Reference proteome</keyword>